<keyword evidence="12" id="KW-1185">Reference proteome</keyword>
<evidence type="ECO:0000256" key="10">
    <source>
        <dbReference type="HAMAP-Rule" id="MF_00454"/>
    </source>
</evidence>
<evidence type="ECO:0000256" key="2">
    <source>
        <dbReference type="ARBA" id="ARBA00022475"/>
    </source>
</evidence>
<evidence type="ECO:0000313" key="12">
    <source>
        <dbReference type="Proteomes" id="UP000660265"/>
    </source>
</evidence>
<keyword evidence="10" id="KW-0813">Transport</keyword>
<organism evidence="11 12">
    <name type="scientific">Streptomyces camponoticapitis</name>
    <dbReference type="NCBI Taxonomy" id="1616125"/>
    <lineage>
        <taxon>Bacteria</taxon>
        <taxon>Bacillati</taxon>
        <taxon>Actinomycetota</taxon>
        <taxon>Actinomycetes</taxon>
        <taxon>Kitasatosporales</taxon>
        <taxon>Streptomycetaceae</taxon>
        <taxon>Streptomyces</taxon>
    </lineage>
</organism>
<evidence type="ECO:0000256" key="5">
    <source>
        <dbReference type="ARBA" id="ARBA00023136"/>
    </source>
</evidence>
<feature type="binding site" evidence="10">
    <location>
        <position position="96"/>
    </location>
    <ligand>
        <name>Na(+)</name>
        <dbReference type="ChEBI" id="CHEBI:29101"/>
        <note>structural</note>
    </ligand>
</feature>
<evidence type="ECO:0000256" key="4">
    <source>
        <dbReference type="ARBA" id="ARBA00022989"/>
    </source>
</evidence>
<keyword evidence="10" id="KW-0406">Ion transport</keyword>
<comment type="subcellular location">
    <subcellularLocation>
        <location evidence="1 10">Cell membrane</location>
        <topology evidence="1 10">Multi-pass membrane protein</topology>
    </subcellularLocation>
</comment>
<evidence type="ECO:0000256" key="7">
    <source>
        <dbReference type="ARBA" id="ARBA00035120"/>
    </source>
</evidence>
<accession>A0ABQ2EPM4</accession>
<evidence type="ECO:0000256" key="8">
    <source>
        <dbReference type="ARBA" id="ARBA00035585"/>
    </source>
</evidence>
<dbReference type="InterPro" id="IPR003691">
    <property type="entry name" value="FluC"/>
</dbReference>
<keyword evidence="4 10" id="KW-1133">Transmembrane helix</keyword>
<keyword evidence="5 10" id="KW-0472">Membrane</keyword>
<feature type="transmembrane region" description="Helical" evidence="10">
    <location>
        <begin position="115"/>
        <end position="139"/>
    </location>
</feature>
<keyword evidence="10" id="KW-0915">Sodium</keyword>
<keyword evidence="2 10" id="KW-1003">Cell membrane</keyword>
<evidence type="ECO:0000256" key="1">
    <source>
        <dbReference type="ARBA" id="ARBA00004651"/>
    </source>
</evidence>
<keyword evidence="6 10" id="KW-0407">Ion channel</keyword>
<keyword evidence="10" id="KW-0479">Metal-binding</keyword>
<sequence length="152" mass="16192">MNCDFDALAANEHRWRARGADVVAVVAAGGILGAEARYLASRLWAEPPGRFPYTTFGVNLFGCFLIGVLLVIVSDMRTVTRLVRPFLATGVLGGFTTFSTYVVDSQRLISAGHPGVALVNIVGTMAGALVAVSIGALGTRRIIALRHNRHAR</sequence>
<keyword evidence="3 10" id="KW-0812">Transmembrane</keyword>
<comment type="caution">
    <text evidence="11">The sequence shown here is derived from an EMBL/GenBank/DDBJ whole genome shotgun (WGS) entry which is preliminary data.</text>
</comment>
<dbReference type="EMBL" id="BMMV01000025">
    <property type="protein sequence ID" value="GGK20346.1"/>
    <property type="molecule type" value="Genomic_DNA"/>
</dbReference>
<evidence type="ECO:0000313" key="11">
    <source>
        <dbReference type="EMBL" id="GGK20346.1"/>
    </source>
</evidence>
<evidence type="ECO:0000256" key="9">
    <source>
        <dbReference type="ARBA" id="ARBA00049940"/>
    </source>
</evidence>
<feature type="transmembrane region" description="Helical" evidence="10">
    <location>
        <begin position="51"/>
        <end position="73"/>
    </location>
</feature>
<protein>
    <recommendedName>
        <fullName evidence="10">Fluoride-specific ion channel FluC</fullName>
    </recommendedName>
</protein>
<dbReference type="Proteomes" id="UP000660265">
    <property type="component" value="Unassembled WGS sequence"/>
</dbReference>
<dbReference type="PANTHER" id="PTHR28259">
    <property type="entry name" value="FLUORIDE EXPORT PROTEIN 1-RELATED"/>
    <property type="match status" value="1"/>
</dbReference>
<proteinExistence type="inferred from homology"/>
<comment type="function">
    <text evidence="9 10">Fluoride-specific ion channel. Important for reducing fluoride concentration in the cell, thus reducing its toxicity.</text>
</comment>
<name>A0ABQ2EPM4_9ACTN</name>
<comment type="similarity">
    <text evidence="7 10">Belongs to the fluoride channel Fluc/FEX (TC 1.A.43) family.</text>
</comment>
<evidence type="ECO:0000256" key="3">
    <source>
        <dbReference type="ARBA" id="ARBA00022692"/>
    </source>
</evidence>
<gene>
    <name evidence="11" type="primary">crcB1</name>
    <name evidence="10" type="synonym">crcB</name>
    <name evidence="10" type="synonym">fluC</name>
    <name evidence="11" type="ORF">GCM10011583_60300</name>
</gene>
<feature type="transmembrane region" description="Helical" evidence="10">
    <location>
        <begin position="20"/>
        <end position="39"/>
    </location>
</feature>
<comment type="catalytic activity">
    <reaction evidence="8">
        <text>fluoride(in) = fluoride(out)</text>
        <dbReference type="Rhea" id="RHEA:76159"/>
        <dbReference type="ChEBI" id="CHEBI:17051"/>
    </reaction>
    <physiologicalReaction direction="left-to-right" evidence="8">
        <dbReference type="Rhea" id="RHEA:76160"/>
    </physiologicalReaction>
</comment>
<dbReference type="HAMAP" id="MF_00454">
    <property type="entry name" value="FluC"/>
    <property type="match status" value="1"/>
</dbReference>
<comment type="activity regulation">
    <text evidence="10">Na(+) is not transported, but it plays an essential structural role and its presence is essential for fluoride channel function.</text>
</comment>
<evidence type="ECO:0000256" key="6">
    <source>
        <dbReference type="ARBA" id="ARBA00023303"/>
    </source>
</evidence>
<dbReference type="NCBIfam" id="TIGR00494">
    <property type="entry name" value="crcB"/>
    <property type="match status" value="1"/>
</dbReference>
<feature type="transmembrane region" description="Helical" evidence="10">
    <location>
        <begin position="85"/>
        <end position="103"/>
    </location>
</feature>
<dbReference type="PANTHER" id="PTHR28259:SF1">
    <property type="entry name" value="FLUORIDE EXPORT PROTEIN 1-RELATED"/>
    <property type="match status" value="1"/>
</dbReference>
<feature type="binding site" evidence="10">
    <location>
        <position position="93"/>
    </location>
    <ligand>
        <name>Na(+)</name>
        <dbReference type="ChEBI" id="CHEBI:29101"/>
        <note>structural</note>
    </ligand>
</feature>
<dbReference type="Pfam" id="PF02537">
    <property type="entry name" value="CRCB"/>
    <property type="match status" value="1"/>
</dbReference>
<reference evidence="12" key="1">
    <citation type="journal article" date="2019" name="Int. J. Syst. Evol. Microbiol.">
        <title>The Global Catalogue of Microorganisms (GCM) 10K type strain sequencing project: providing services to taxonomists for standard genome sequencing and annotation.</title>
        <authorList>
            <consortium name="The Broad Institute Genomics Platform"/>
            <consortium name="The Broad Institute Genome Sequencing Center for Infectious Disease"/>
            <person name="Wu L."/>
            <person name="Ma J."/>
        </authorList>
    </citation>
    <scope>NUCLEOTIDE SEQUENCE [LARGE SCALE GENOMIC DNA]</scope>
    <source>
        <strain evidence="12">CGMCC 4.7275</strain>
    </source>
</reference>